<dbReference type="Pfam" id="PF05395">
    <property type="entry name" value="DARPP-32"/>
    <property type="match status" value="1"/>
</dbReference>
<dbReference type="Pfam" id="PF01234">
    <property type="entry name" value="NNMT_PNMT_TEMT"/>
    <property type="match status" value="1"/>
</dbReference>
<evidence type="ECO:0000256" key="6">
    <source>
        <dbReference type="ARBA" id="ARBA00023272"/>
    </source>
</evidence>
<organism evidence="8 9">
    <name type="scientific">Oncorhynchus mykiss</name>
    <name type="common">Rainbow trout</name>
    <name type="synonym">Salmo gairdneri</name>
    <dbReference type="NCBI Taxonomy" id="8022"/>
    <lineage>
        <taxon>Eukaryota</taxon>
        <taxon>Metazoa</taxon>
        <taxon>Chordata</taxon>
        <taxon>Craniata</taxon>
        <taxon>Vertebrata</taxon>
        <taxon>Euteleostomi</taxon>
        <taxon>Actinopterygii</taxon>
        <taxon>Neopterygii</taxon>
        <taxon>Teleostei</taxon>
        <taxon>Protacanthopterygii</taxon>
        <taxon>Salmoniformes</taxon>
        <taxon>Salmonidae</taxon>
        <taxon>Salmoninae</taxon>
        <taxon>Oncorhynchus</taxon>
    </lineage>
</organism>
<dbReference type="InterPro" id="IPR008466">
    <property type="entry name" value="PPP1R1A/B/C"/>
</dbReference>
<dbReference type="GO" id="GO:0032259">
    <property type="term" value="P:methylation"/>
    <property type="evidence" value="ECO:0007669"/>
    <property type="project" value="UniProtKB-KW"/>
</dbReference>
<reference evidence="8" key="1">
    <citation type="submission" date="2020-07" db="EMBL/GenBank/DDBJ databases">
        <title>A long reads based de novo assembly of the rainbow trout Arlee double haploid line genome.</title>
        <authorList>
            <person name="Gao G."/>
            <person name="Palti Y."/>
        </authorList>
    </citation>
    <scope>NUCLEOTIDE SEQUENCE [LARGE SCALE GENOMIC DNA]</scope>
</reference>
<proteinExistence type="inferred from homology"/>
<dbReference type="InterPro" id="IPR029063">
    <property type="entry name" value="SAM-dependent_MTases_sf"/>
</dbReference>
<dbReference type="GeneTree" id="ENSGT00390000011708"/>
<keyword evidence="4" id="KW-0808">Transferase</keyword>
<dbReference type="Ensembl" id="ENSOMYT00000040366.2">
    <property type="protein sequence ID" value="ENSOMYP00000036975.1"/>
    <property type="gene ID" value="ENSOMYG00000017219.2"/>
</dbReference>
<evidence type="ECO:0000256" key="4">
    <source>
        <dbReference type="ARBA" id="ARBA00022679"/>
    </source>
</evidence>
<dbReference type="AlphaFoldDB" id="A0A8C7VMN5"/>
<dbReference type="InterPro" id="IPR000940">
    <property type="entry name" value="NNMT_TEMT_trans"/>
</dbReference>
<dbReference type="Proteomes" id="UP000694395">
    <property type="component" value="Chromosome 16"/>
</dbReference>
<dbReference type="PANTHER" id="PTHR10867:SF18">
    <property type="entry name" value="PHENYLETHANOLAMINE N-METHYLTRANSFERASE"/>
    <property type="match status" value="1"/>
</dbReference>
<dbReference type="SUPFAM" id="SSF53335">
    <property type="entry name" value="S-adenosyl-L-methionine-dependent methyltransferases"/>
    <property type="match status" value="1"/>
</dbReference>
<evidence type="ECO:0000256" key="3">
    <source>
        <dbReference type="ARBA" id="ARBA00022603"/>
    </source>
</evidence>
<evidence type="ECO:0000256" key="2">
    <source>
        <dbReference type="ARBA" id="ARBA00007996"/>
    </source>
</evidence>
<keyword evidence="6" id="KW-0650">Protein phosphatase inhibitor</keyword>
<evidence type="ECO:0000256" key="7">
    <source>
        <dbReference type="SAM" id="MobiDB-lite"/>
    </source>
</evidence>
<keyword evidence="5" id="KW-0949">S-adenosyl-L-methionine</keyword>
<comment type="similarity">
    <text evidence="1">Belongs to the protein phosphatase inhibitor 1 family.</text>
</comment>
<keyword evidence="9" id="KW-1185">Reference proteome</keyword>
<feature type="region of interest" description="Disordered" evidence="7">
    <location>
        <begin position="149"/>
        <end position="168"/>
    </location>
</feature>
<dbReference type="GO" id="GO:0004603">
    <property type="term" value="F:phenylethanolamine N-methyltransferase activity"/>
    <property type="evidence" value="ECO:0007669"/>
    <property type="project" value="TreeGrafter"/>
</dbReference>
<reference evidence="8" key="2">
    <citation type="submission" date="2025-08" db="UniProtKB">
        <authorList>
            <consortium name="Ensembl"/>
        </authorList>
    </citation>
    <scope>IDENTIFICATION</scope>
</reference>
<evidence type="ECO:0000256" key="5">
    <source>
        <dbReference type="ARBA" id="ARBA00022691"/>
    </source>
</evidence>
<dbReference type="GO" id="GO:0005829">
    <property type="term" value="C:cytosol"/>
    <property type="evidence" value="ECO:0007669"/>
    <property type="project" value="TreeGrafter"/>
</dbReference>
<accession>A0A8C7VMN5</accession>
<dbReference type="PANTHER" id="PTHR10867">
    <property type="entry name" value="NNMT/PNMT/TEMT FAMILY MEMBER"/>
    <property type="match status" value="1"/>
</dbReference>
<keyword evidence="3" id="KW-0489">Methyltransferase</keyword>
<dbReference type="Gene3D" id="3.40.50.150">
    <property type="entry name" value="Vaccinia Virus protein VP39"/>
    <property type="match status" value="1"/>
</dbReference>
<dbReference type="PROSITE" id="PS51681">
    <property type="entry name" value="SAM_MT_NNMT_PNMT_TEMT"/>
    <property type="match status" value="1"/>
</dbReference>
<protein>
    <recommendedName>
        <fullName evidence="10">Protein phosphatase 1 regulatory subunit 1B</fullName>
    </recommendedName>
</protein>
<gene>
    <name evidence="8" type="primary">LOC110491677</name>
</gene>
<dbReference type="GO" id="GO:0007165">
    <property type="term" value="P:signal transduction"/>
    <property type="evidence" value="ECO:0007669"/>
    <property type="project" value="InterPro"/>
</dbReference>
<evidence type="ECO:0000313" key="8">
    <source>
        <dbReference type="Ensembl" id="ENSOMYP00000036975.1"/>
    </source>
</evidence>
<sequence length="381" mass="42112">MDADAKDKERKTKIQFSVPSAVPLQLDPRQVEMIRRRRPTPATLFRLTDQPSPEEENDNHQWVIGENGVLTKNINAHVYQPPSLKAVQRMAQARMKSLGTCGPEETDDFSGEESVDCEESLDISPVSTTGSRVNSEGRIAHFLHLRVPHGEEEEELDDEEKRGKGDMGGDVLVDVGSGPTLYQVLSGCEVFDTVFLTDFLEVNRQELRRWLQGEGYSSLDWTPYLQHVCKLEGRRPSAWTEKAARLRSVVSDILPIDVHLPRPLHPDSQLPTAGADCLVSCFCLESVSPDLASFTRALGHIRGLLRPGGHLLLIGALGESYYMGGPGVRIPVVPLDEAQVCASVRASGYTLVRLEVYTLPQGMMVGVDDVTGVFFVKARKP</sequence>
<evidence type="ECO:0008006" key="10">
    <source>
        <dbReference type="Google" id="ProtNLM"/>
    </source>
</evidence>
<comment type="similarity">
    <text evidence="2">Belongs to the class I-like SAM-binding methyltransferase superfamily. NNMT/PNMT/TEMT family.</text>
</comment>
<name>A0A8C7VMN5_ONCMY</name>
<evidence type="ECO:0000313" key="9">
    <source>
        <dbReference type="Proteomes" id="UP000694395"/>
    </source>
</evidence>
<evidence type="ECO:0000256" key="1">
    <source>
        <dbReference type="ARBA" id="ARBA00007775"/>
    </source>
</evidence>
<reference evidence="8" key="3">
    <citation type="submission" date="2025-09" db="UniProtKB">
        <authorList>
            <consortium name="Ensembl"/>
        </authorList>
    </citation>
    <scope>IDENTIFICATION</scope>
</reference>
<dbReference type="GO" id="GO:0004864">
    <property type="term" value="F:protein phosphatase inhibitor activity"/>
    <property type="evidence" value="ECO:0007669"/>
    <property type="project" value="UniProtKB-KW"/>
</dbReference>